<dbReference type="PRINTS" id="PR00081">
    <property type="entry name" value="GDHRDH"/>
</dbReference>
<name>A0A1V9WYU5_9ACAR</name>
<keyword evidence="3" id="KW-1185">Reference proteome</keyword>
<dbReference type="InterPro" id="IPR036291">
    <property type="entry name" value="NAD(P)-bd_dom_sf"/>
</dbReference>
<accession>A0A1V9WYU5</accession>
<dbReference type="Pfam" id="PF00106">
    <property type="entry name" value="adh_short"/>
    <property type="match status" value="1"/>
</dbReference>
<dbReference type="Gene3D" id="3.40.50.720">
    <property type="entry name" value="NAD(P)-binding Rossmann-like Domain"/>
    <property type="match status" value="1"/>
</dbReference>
<dbReference type="PANTHER" id="PTHR43157:SF31">
    <property type="entry name" value="PHOSPHATIDYLINOSITOL-GLYCAN BIOSYNTHESIS CLASS F PROTEIN"/>
    <property type="match status" value="1"/>
</dbReference>
<reference evidence="2 3" key="1">
    <citation type="journal article" date="2017" name="Gigascience">
        <title>Draft genome of the honey bee ectoparasitic mite, Tropilaelaps mercedesae, is shaped by the parasitic life history.</title>
        <authorList>
            <person name="Dong X."/>
            <person name="Armstrong S.D."/>
            <person name="Xia D."/>
            <person name="Makepeace B.L."/>
            <person name="Darby A.C."/>
            <person name="Kadowaki T."/>
        </authorList>
    </citation>
    <scope>NUCLEOTIDE SEQUENCE [LARGE SCALE GENOMIC DNA]</scope>
    <source>
        <strain evidence="2">Wuxi-XJTLU</strain>
    </source>
</reference>
<dbReference type="GO" id="GO:0016491">
    <property type="term" value="F:oxidoreductase activity"/>
    <property type="evidence" value="ECO:0007669"/>
    <property type="project" value="UniProtKB-KW"/>
</dbReference>
<organism evidence="2 3">
    <name type="scientific">Tropilaelaps mercedesae</name>
    <dbReference type="NCBI Taxonomy" id="418985"/>
    <lineage>
        <taxon>Eukaryota</taxon>
        <taxon>Metazoa</taxon>
        <taxon>Ecdysozoa</taxon>
        <taxon>Arthropoda</taxon>
        <taxon>Chelicerata</taxon>
        <taxon>Arachnida</taxon>
        <taxon>Acari</taxon>
        <taxon>Parasitiformes</taxon>
        <taxon>Mesostigmata</taxon>
        <taxon>Gamasina</taxon>
        <taxon>Dermanyssoidea</taxon>
        <taxon>Laelapidae</taxon>
        <taxon>Tropilaelaps</taxon>
    </lineage>
</organism>
<comment type="caution">
    <text evidence="2">The sequence shown here is derived from an EMBL/GenBank/DDBJ whole genome shotgun (WGS) entry which is preliminary data.</text>
</comment>
<dbReference type="AlphaFoldDB" id="A0A1V9WYU5"/>
<dbReference type="SUPFAM" id="SSF51735">
    <property type="entry name" value="NAD(P)-binding Rossmann-fold domains"/>
    <property type="match status" value="1"/>
</dbReference>
<dbReference type="EMBL" id="MNPL01032452">
    <property type="protein sequence ID" value="OQR66445.1"/>
    <property type="molecule type" value="Genomic_DNA"/>
</dbReference>
<dbReference type="InterPro" id="IPR002347">
    <property type="entry name" value="SDR_fam"/>
</dbReference>
<dbReference type="STRING" id="418985.A0A1V9WYU5"/>
<dbReference type="InParanoid" id="A0A1V9WYU5"/>
<dbReference type="OrthoDB" id="191139at2759"/>
<gene>
    <name evidence="2" type="ORF">BIW11_02347</name>
</gene>
<sequence>MEEGTQSVAAAATTKDMEGKTVLITGGNTGIGYCTAHALLQRGARVVLGCRSEERASQAVARLKDAVPEASVDFELVDLCSLRSVQDFAEEILRLEARLDVLILNAGGLGPDSRQTTREGLEYAFASNYLGHFHLANLLLPLLERSAPSRIIMVTSNVHKMGAAVVEDLQAEKNYGKIRAYCQSKMCQVLHCVELARRLRGKNITVNCLHPGVVATEFLRGRWYASLIRWASRTPEKGAETSIYLATSPDVRETTGQYFVDCRVTTPHRLSTDDDARAKLWTASEELVKGTLKN</sequence>
<protein>
    <submittedName>
        <fullName evidence="2">Retinol dehydrogenase 14-like</fullName>
    </submittedName>
</protein>
<dbReference type="CDD" id="cd05327">
    <property type="entry name" value="retinol-DH_like_SDR_c_like"/>
    <property type="match status" value="1"/>
</dbReference>
<keyword evidence="1" id="KW-0560">Oxidoreductase</keyword>
<evidence type="ECO:0000256" key="1">
    <source>
        <dbReference type="ARBA" id="ARBA00023002"/>
    </source>
</evidence>
<evidence type="ECO:0000313" key="2">
    <source>
        <dbReference type="EMBL" id="OQR66445.1"/>
    </source>
</evidence>
<evidence type="ECO:0000313" key="3">
    <source>
        <dbReference type="Proteomes" id="UP000192247"/>
    </source>
</evidence>
<dbReference type="Proteomes" id="UP000192247">
    <property type="component" value="Unassembled WGS sequence"/>
</dbReference>
<proteinExistence type="predicted"/>
<dbReference type="PANTHER" id="PTHR43157">
    <property type="entry name" value="PHOSPHATIDYLINOSITOL-GLYCAN BIOSYNTHESIS CLASS F PROTEIN-RELATED"/>
    <property type="match status" value="1"/>
</dbReference>